<dbReference type="AlphaFoldDB" id="A0A4R6INZ3"/>
<keyword evidence="3" id="KW-1185">Reference proteome</keyword>
<accession>A0A4R6INZ3</accession>
<protein>
    <submittedName>
        <fullName evidence="2">Uncharacterized protein DUF4397</fullName>
    </submittedName>
</protein>
<feature type="domain" description="DUF4397" evidence="1">
    <location>
        <begin position="44"/>
        <end position="158"/>
    </location>
</feature>
<evidence type="ECO:0000313" key="2">
    <source>
        <dbReference type="EMBL" id="TDO23994.1"/>
    </source>
</evidence>
<dbReference type="RefSeq" id="WP_133551606.1">
    <property type="nucleotide sequence ID" value="NZ_SNWM01000001.1"/>
</dbReference>
<sequence>MKISTNFSHNKTSRLLMLIGMTAGALLFNSCKKEDATVTVANGIALINASPTPATYNVYLNTDTRLNSAALPFGGTVSYRTIASGSNTLKFTSASSIESLLTKTVTVSDNSAYSYFLIGSTTSTLDGLLVNDDLSATSSDKAFVRFINLSPDAGSLDLAVTGATTNLISDKTYKTASSFVQVDPKTYSFDIKDKATGAVKTTLTGVVFAAGYHYTVFAKGMNTPTSQQIGFGGQTMTNQ</sequence>
<evidence type="ECO:0000259" key="1">
    <source>
        <dbReference type="Pfam" id="PF14344"/>
    </source>
</evidence>
<name>A0A4R6INZ3_9SPHI</name>
<dbReference type="Pfam" id="PF14344">
    <property type="entry name" value="DUF4397"/>
    <property type="match status" value="1"/>
</dbReference>
<dbReference type="InterPro" id="IPR025510">
    <property type="entry name" value="DUF4397"/>
</dbReference>
<dbReference type="EMBL" id="SNWM01000001">
    <property type="protein sequence ID" value="TDO23994.1"/>
    <property type="molecule type" value="Genomic_DNA"/>
</dbReference>
<dbReference type="OrthoDB" id="9792011at2"/>
<organism evidence="2 3">
    <name type="scientific">Pedobacter duraquae</name>
    <dbReference type="NCBI Taxonomy" id="425511"/>
    <lineage>
        <taxon>Bacteria</taxon>
        <taxon>Pseudomonadati</taxon>
        <taxon>Bacteroidota</taxon>
        <taxon>Sphingobacteriia</taxon>
        <taxon>Sphingobacteriales</taxon>
        <taxon>Sphingobacteriaceae</taxon>
        <taxon>Pedobacter</taxon>
    </lineage>
</organism>
<dbReference type="Proteomes" id="UP000295499">
    <property type="component" value="Unassembled WGS sequence"/>
</dbReference>
<evidence type="ECO:0000313" key="3">
    <source>
        <dbReference type="Proteomes" id="UP000295499"/>
    </source>
</evidence>
<proteinExistence type="predicted"/>
<comment type="caution">
    <text evidence="2">The sequence shown here is derived from an EMBL/GenBank/DDBJ whole genome shotgun (WGS) entry which is preliminary data.</text>
</comment>
<gene>
    <name evidence="2" type="ORF">CLV32_0281</name>
</gene>
<reference evidence="2 3" key="1">
    <citation type="submission" date="2019-03" db="EMBL/GenBank/DDBJ databases">
        <title>Genomic Encyclopedia of Archaeal and Bacterial Type Strains, Phase II (KMG-II): from individual species to whole genera.</title>
        <authorList>
            <person name="Goeker M."/>
        </authorList>
    </citation>
    <scope>NUCLEOTIDE SEQUENCE [LARGE SCALE GENOMIC DNA]</scope>
    <source>
        <strain evidence="2 3">DSM 19034</strain>
    </source>
</reference>